<reference evidence="1" key="1">
    <citation type="journal article" date="2019" name="bioRxiv">
        <title>The Genome of the Zebra Mussel, Dreissena polymorpha: A Resource for Invasive Species Research.</title>
        <authorList>
            <person name="McCartney M.A."/>
            <person name="Auch B."/>
            <person name="Kono T."/>
            <person name="Mallez S."/>
            <person name="Zhang Y."/>
            <person name="Obille A."/>
            <person name="Becker A."/>
            <person name="Abrahante J.E."/>
            <person name="Garbe J."/>
            <person name="Badalamenti J.P."/>
            <person name="Herman A."/>
            <person name="Mangelson H."/>
            <person name="Liachko I."/>
            <person name="Sullivan S."/>
            <person name="Sone E.D."/>
            <person name="Koren S."/>
            <person name="Silverstein K.A.T."/>
            <person name="Beckman K.B."/>
            <person name="Gohl D.M."/>
        </authorList>
    </citation>
    <scope>NUCLEOTIDE SEQUENCE</scope>
    <source>
        <strain evidence="1">Duluth1</strain>
        <tissue evidence="1">Whole animal</tissue>
    </source>
</reference>
<keyword evidence="2" id="KW-1185">Reference proteome</keyword>
<name>A0A9D4IRM5_DREPO</name>
<dbReference type="EMBL" id="JAIWYP010000008">
    <property type="protein sequence ID" value="KAH3784070.1"/>
    <property type="molecule type" value="Genomic_DNA"/>
</dbReference>
<dbReference type="AlphaFoldDB" id="A0A9D4IRM5"/>
<sequence length="153" mass="18165">MKRYLSNKFMTKLRSFATNRHTGYIVQFLAKQFMTNHHTGYMQQFLANKSRTNHQTFYVEKYRTMKLYGFLTKKFVTNHNTVHDTSPHRLYGVVPYKEVQDQSQLRLYGSVSYTEGNYKYLTCYMTKQGTWASAGIIMGDERVSRERNRKALI</sequence>
<evidence type="ECO:0000313" key="2">
    <source>
        <dbReference type="Proteomes" id="UP000828390"/>
    </source>
</evidence>
<proteinExistence type="predicted"/>
<reference evidence="1" key="2">
    <citation type="submission" date="2020-11" db="EMBL/GenBank/DDBJ databases">
        <authorList>
            <person name="McCartney M.A."/>
            <person name="Auch B."/>
            <person name="Kono T."/>
            <person name="Mallez S."/>
            <person name="Becker A."/>
            <person name="Gohl D.M."/>
            <person name="Silverstein K.A.T."/>
            <person name="Koren S."/>
            <person name="Bechman K.B."/>
            <person name="Herman A."/>
            <person name="Abrahante J.E."/>
            <person name="Garbe J."/>
        </authorList>
    </citation>
    <scope>NUCLEOTIDE SEQUENCE</scope>
    <source>
        <strain evidence="1">Duluth1</strain>
        <tissue evidence="1">Whole animal</tissue>
    </source>
</reference>
<organism evidence="1 2">
    <name type="scientific">Dreissena polymorpha</name>
    <name type="common">Zebra mussel</name>
    <name type="synonym">Mytilus polymorpha</name>
    <dbReference type="NCBI Taxonomy" id="45954"/>
    <lineage>
        <taxon>Eukaryota</taxon>
        <taxon>Metazoa</taxon>
        <taxon>Spiralia</taxon>
        <taxon>Lophotrochozoa</taxon>
        <taxon>Mollusca</taxon>
        <taxon>Bivalvia</taxon>
        <taxon>Autobranchia</taxon>
        <taxon>Heteroconchia</taxon>
        <taxon>Euheterodonta</taxon>
        <taxon>Imparidentia</taxon>
        <taxon>Neoheterodontei</taxon>
        <taxon>Myida</taxon>
        <taxon>Dreissenoidea</taxon>
        <taxon>Dreissenidae</taxon>
        <taxon>Dreissena</taxon>
    </lineage>
</organism>
<evidence type="ECO:0000313" key="1">
    <source>
        <dbReference type="EMBL" id="KAH3784070.1"/>
    </source>
</evidence>
<comment type="caution">
    <text evidence="1">The sequence shown here is derived from an EMBL/GenBank/DDBJ whole genome shotgun (WGS) entry which is preliminary data.</text>
</comment>
<dbReference type="Proteomes" id="UP000828390">
    <property type="component" value="Unassembled WGS sequence"/>
</dbReference>
<accession>A0A9D4IRM5</accession>
<protein>
    <submittedName>
        <fullName evidence="1">Uncharacterized protein</fullName>
    </submittedName>
</protein>
<gene>
    <name evidence="1" type="ORF">DPMN_162021</name>
</gene>